<keyword evidence="6" id="KW-1185">Reference proteome</keyword>
<keyword evidence="2" id="KW-0808">Transferase</keyword>
<dbReference type="Gene3D" id="3.40.1190.20">
    <property type="match status" value="1"/>
</dbReference>
<evidence type="ECO:0000256" key="3">
    <source>
        <dbReference type="ARBA" id="ARBA00022777"/>
    </source>
</evidence>
<name>A0A369T6Z5_9PROT</name>
<sequence length="320" mass="34250">MDTKRTGPVAALGECMIELGEDGAGNVRRTFGGDTLNTALYLARLGVATEYVTVLGDDPYSDDMIAAWRAEGVGTDYVARKAGAVPGLYAIRTNAAGERHFHYWRWNAPVRTMFRDGYAERFAAEIGKFAGLYLSGITLSLFDAGQREQLFDLATRARAAGLWVAFDMNHRPNCWRNEDEARAAYDRMSRIAHIALPTYEDCTALYDDPSPRAAAERISGHGAHIVAVKHGRNGASVFRTGCWCEIPAEPVANAIDTTAAGDSFNAGFLGGLLAGQPPAEAARAGNHLAARVIQHRGAIIPAEATSDFDIPSAFAGGAAS</sequence>
<dbReference type="InterPro" id="IPR029056">
    <property type="entry name" value="Ribokinase-like"/>
</dbReference>
<comment type="caution">
    <text evidence="5">The sequence shown here is derived from an EMBL/GenBank/DDBJ whole genome shotgun (WGS) entry which is preliminary data.</text>
</comment>
<feature type="domain" description="Carbohydrate kinase PfkB" evidence="4">
    <location>
        <begin position="9"/>
        <end position="303"/>
    </location>
</feature>
<comment type="similarity">
    <text evidence="1">Belongs to the carbohydrate kinase PfkB family.</text>
</comment>
<dbReference type="GO" id="GO:0006974">
    <property type="term" value="P:DNA damage response"/>
    <property type="evidence" value="ECO:0007669"/>
    <property type="project" value="TreeGrafter"/>
</dbReference>
<dbReference type="InterPro" id="IPR050306">
    <property type="entry name" value="PfkB_Carbo_kinase"/>
</dbReference>
<dbReference type="CDD" id="cd01166">
    <property type="entry name" value="KdgK"/>
    <property type="match status" value="1"/>
</dbReference>
<dbReference type="InterPro" id="IPR002173">
    <property type="entry name" value="Carboh/pur_kinase_PfkB_CS"/>
</dbReference>
<evidence type="ECO:0000256" key="1">
    <source>
        <dbReference type="ARBA" id="ARBA00010688"/>
    </source>
</evidence>
<dbReference type="GO" id="GO:0042840">
    <property type="term" value="P:D-glucuronate catabolic process"/>
    <property type="evidence" value="ECO:0007669"/>
    <property type="project" value="TreeGrafter"/>
</dbReference>
<dbReference type="GO" id="GO:0005829">
    <property type="term" value="C:cytosol"/>
    <property type="evidence" value="ECO:0007669"/>
    <property type="project" value="TreeGrafter"/>
</dbReference>
<dbReference type="PANTHER" id="PTHR43085:SF15">
    <property type="entry name" value="2-DEHYDRO-3-DEOXYGLUCONOKINASE"/>
    <property type="match status" value="1"/>
</dbReference>
<evidence type="ECO:0000256" key="2">
    <source>
        <dbReference type="ARBA" id="ARBA00022679"/>
    </source>
</evidence>
<organism evidence="5 6">
    <name type="scientific">Ferruginivarius sediminum</name>
    <dbReference type="NCBI Taxonomy" id="2661937"/>
    <lineage>
        <taxon>Bacteria</taxon>
        <taxon>Pseudomonadati</taxon>
        <taxon>Pseudomonadota</taxon>
        <taxon>Alphaproteobacteria</taxon>
        <taxon>Rhodospirillales</taxon>
        <taxon>Rhodospirillaceae</taxon>
        <taxon>Ferruginivarius</taxon>
    </lineage>
</organism>
<keyword evidence="3 5" id="KW-0418">Kinase</keyword>
<accession>A0A369T6Z5</accession>
<dbReference type="GO" id="GO:0019698">
    <property type="term" value="P:D-galacturonate catabolic process"/>
    <property type="evidence" value="ECO:0007669"/>
    <property type="project" value="TreeGrafter"/>
</dbReference>
<dbReference type="PANTHER" id="PTHR43085">
    <property type="entry name" value="HEXOKINASE FAMILY MEMBER"/>
    <property type="match status" value="1"/>
</dbReference>
<dbReference type="EMBL" id="QPMH01000022">
    <property type="protein sequence ID" value="RDD60652.1"/>
    <property type="molecule type" value="Genomic_DNA"/>
</dbReference>
<dbReference type="PROSITE" id="PS00584">
    <property type="entry name" value="PFKB_KINASES_2"/>
    <property type="match status" value="1"/>
</dbReference>
<reference evidence="5 6" key="1">
    <citation type="submission" date="2018-07" db="EMBL/GenBank/DDBJ databases">
        <title>Venubactetium sediminum gen. nov., sp. nov., isolated from a marine solar saltern.</title>
        <authorList>
            <person name="Wang S."/>
        </authorList>
    </citation>
    <scope>NUCLEOTIDE SEQUENCE [LARGE SCALE GENOMIC DNA]</scope>
    <source>
        <strain evidence="5 6">WD2A32</strain>
    </source>
</reference>
<evidence type="ECO:0000259" key="4">
    <source>
        <dbReference type="Pfam" id="PF00294"/>
    </source>
</evidence>
<gene>
    <name evidence="5" type="ORF">DRB17_17020</name>
</gene>
<dbReference type="RefSeq" id="WP_114583429.1">
    <property type="nucleotide sequence ID" value="NZ_QPMH01000022.1"/>
</dbReference>
<dbReference type="AlphaFoldDB" id="A0A369T6Z5"/>
<dbReference type="InterPro" id="IPR011611">
    <property type="entry name" value="PfkB_dom"/>
</dbReference>
<protein>
    <submittedName>
        <fullName evidence="5">Sugar kinase</fullName>
    </submittedName>
</protein>
<dbReference type="SUPFAM" id="SSF53613">
    <property type="entry name" value="Ribokinase-like"/>
    <property type="match status" value="1"/>
</dbReference>
<dbReference type="Proteomes" id="UP000253941">
    <property type="component" value="Unassembled WGS sequence"/>
</dbReference>
<evidence type="ECO:0000313" key="6">
    <source>
        <dbReference type="Proteomes" id="UP000253941"/>
    </source>
</evidence>
<proteinExistence type="inferred from homology"/>
<evidence type="ECO:0000313" key="5">
    <source>
        <dbReference type="EMBL" id="RDD60652.1"/>
    </source>
</evidence>
<dbReference type="Pfam" id="PF00294">
    <property type="entry name" value="PfkB"/>
    <property type="match status" value="1"/>
</dbReference>
<dbReference type="GO" id="GO:0008673">
    <property type="term" value="F:2-dehydro-3-deoxygluconokinase activity"/>
    <property type="evidence" value="ECO:0007669"/>
    <property type="project" value="TreeGrafter"/>
</dbReference>